<organism evidence="5 6">
    <name type="scientific">Nepenthes gracilis</name>
    <name type="common">Slender pitcher plant</name>
    <dbReference type="NCBI Taxonomy" id="150966"/>
    <lineage>
        <taxon>Eukaryota</taxon>
        <taxon>Viridiplantae</taxon>
        <taxon>Streptophyta</taxon>
        <taxon>Embryophyta</taxon>
        <taxon>Tracheophyta</taxon>
        <taxon>Spermatophyta</taxon>
        <taxon>Magnoliopsida</taxon>
        <taxon>eudicotyledons</taxon>
        <taxon>Gunneridae</taxon>
        <taxon>Pentapetalae</taxon>
        <taxon>Caryophyllales</taxon>
        <taxon>Nepenthaceae</taxon>
        <taxon>Nepenthes</taxon>
    </lineage>
</organism>
<dbReference type="GO" id="GO:2000022">
    <property type="term" value="P:regulation of jasmonic acid mediated signaling pathway"/>
    <property type="evidence" value="ECO:0007669"/>
    <property type="project" value="UniProtKB-UniRule"/>
</dbReference>
<dbReference type="PANTHER" id="PTHR33077">
    <property type="entry name" value="PROTEIN TIFY 4A-RELATED-RELATED"/>
    <property type="match status" value="1"/>
</dbReference>
<dbReference type="GO" id="GO:0009611">
    <property type="term" value="P:response to wounding"/>
    <property type="evidence" value="ECO:0007669"/>
    <property type="project" value="UniProtKB-UniRule"/>
</dbReference>
<accession>A0AAD3SCD3</accession>
<dbReference type="GO" id="GO:0005634">
    <property type="term" value="C:nucleus"/>
    <property type="evidence" value="ECO:0007669"/>
    <property type="project" value="UniProtKB-SubCell"/>
</dbReference>
<proteinExistence type="inferred from homology"/>
<feature type="region of interest" description="Disordered" evidence="3">
    <location>
        <begin position="274"/>
        <end position="293"/>
    </location>
</feature>
<comment type="function">
    <text evidence="2">Repressor of jasmonate responses.</text>
</comment>
<comment type="subcellular location">
    <subcellularLocation>
        <location evidence="2">Nucleus</location>
    </subcellularLocation>
</comment>
<dbReference type="PROSITE" id="PS51320">
    <property type="entry name" value="TIFY"/>
    <property type="match status" value="1"/>
</dbReference>
<feature type="region of interest" description="Disordered" evidence="3">
    <location>
        <begin position="62"/>
        <end position="133"/>
    </location>
</feature>
<gene>
    <name evidence="5" type="ORF">Nepgr_010307</name>
</gene>
<feature type="region of interest" description="Disordered" evidence="3">
    <location>
        <begin position="300"/>
        <end position="322"/>
    </location>
</feature>
<protein>
    <recommendedName>
        <fullName evidence="2">Protein TIFY</fullName>
    </recommendedName>
    <alternativeName>
        <fullName evidence="2">Jasmonate ZIM domain-containing protein</fullName>
    </alternativeName>
</protein>
<dbReference type="InterPro" id="IPR010399">
    <property type="entry name" value="Tify_dom"/>
</dbReference>
<dbReference type="AlphaFoldDB" id="A0AAD3SCD3"/>
<keyword evidence="6" id="KW-1185">Reference proteome</keyword>
<dbReference type="GO" id="GO:0031347">
    <property type="term" value="P:regulation of defense response"/>
    <property type="evidence" value="ECO:0007669"/>
    <property type="project" value="UniProtKB-UniRule"/>
</dbReference>
<keyword evidence="2" id="KW-0539">Nucleus</keyword>
<dbReference type="SMART" id="SM00979">
    <property type="entry name" value="TIFY"/>
    <property type="match status" value="1"/>
</dbReference>
<keyword evidence="2" id="KW-1184">Jasmonic acid signaling pathway</keyword>
<feature type="compositionally biased region" description="Polar residues" evidence="3">
    <location>
        <begin position="88"/>
        <end position="99"/>
    </location>
</feature>
<dbReference type="Pfam" id="PF06200">
    <property type="entry name" value="tify"/>
    <property type="match status" value="1"/>
</dbReference>
<evidence type="ECO:0000313" key="5">
    <source>
        <dbReference type="EMBL" id="GMH08467.1"/>
    </source>
</evidence>
<sequence length="349" mass="38591">MSTGVTTTTARAVLDKPLHELTEDDISQLTREDYRRYLIEKGMRRPSWNKSQAIQQVISLKSLLEPPRNPSSSALPPKTTAPPRASAKTATSNSCSSIKELSPVDADTSASANDRGLNQPTTCPLSSDPSGELECRQPAFDNMAVSPRSTDATDLPVGQMTVFYSGKINVYEGVPTDMAQTIMHIAASPNEFFWDEPTSGYSALWATSSHLPSSNVKFKVTPSHTTISQSMTSGKTTDYIQQCRQEGNVLHEPDVDGQTNRQVSLQRYLEKRKDRGRFRSKKKIESSSGPEMYLKHQIRTQDVNGQSGRISTSSPIQPGQPRTLSSLVENWSMNHCLRVDQSDKVNLKI</sequence>
<feature type="domain" description="Tify" evidence="4">
    <location>
        <begin position="153"/>
        <end position="188"/>
    </location>
</feature>
<evidence type="ECO:0000259" key="4">
    <source>
        <dbReference type="PROSITE" id="PS51320"/>
    </source>
</evidence>
<evidence type="ECO:0000256" key="2">
    <source>
        <dbReference type="RuleBase" id="RU369065"/>
    </source>
</evidence>
<dbReference type="InterPro" id="IPR040390">
    <property type="entry name" value="TIFY/JAZ"/>
</dbReference>
<dbReference type="EMBL" id="BSYO01000008">
    <property type="protein sequence ID" value="GMH08467.1"/>
    <property type="molecule type" value="Genomic_DNA"/>
</dbReference>
<evidence type="ECO:0000313" key="6">
    <source>
        <dbReference type="Proteomes" id="UP001279734"/>
    </source>
</evidence>
<reference evidence="5" key="1">
    <citation type="submission" date="2023-05" db="EMBL/GenBank/DDBJ databases">
        <title>Nepenthes gracilis genome sequencing.</title>
        <authorList>
            <person name="Fukushima K."/>
        </authorList>
    </citation>
    <scope>NUCLEOTIDE SEQUENCE</scope>
    <source>
        <strain evidence="5">SING2019-196</strain>
    </source>
</reference>
<comment type="similarity">
    <text evidence="1 2">Belongs to the TIFY/JAZ family.</text>
</comment>
<feature type="compositionally biased region" description="Polar residues" evidence="3">
    <location>
        <begin position="108"/>
        <end position="129"/>
    </location>
</feature>
<dbReference type="PANTHER" id="PTHR33077:SF42">
    <property type="entry name" value="PROTEIN TIFY 4A-RELATED"/>
    <property type="match status" value="1"/>
</dbReference>
<dbReference type="Proteomes" id="UP001279734">
    <property type="component" value="Unassembled WGS sequence"/>
</dbReference>
<evidence type="ECO:0000256" key="1">
    <source>
        <dbReference type="ARBA" id="ARBA00008614"/>
    </source>
</evidence>
<dbReference type="Pfam" id="PF09425">
    <property type="entry name" value="Jas_motif"/>
    <property type="match status" value="1"/>
</dbReference>
<name>A0AAD3SCD3_NEPGR</name>
<comment type="caution">
    <text evidence="5">The sequence shown here is derived from an EMBL/GenBank/DDBJ whole genome shotgun (WGS) entry which is preliminary data.</text>
</comment>
<evidence type="ECO:0000256" key="3">
    <source>
        <dbReference type="SAM" id="MobiDB-lite"/>
    </source>
</evidence>
<comment type="domain">
    <text evidence="2">The jas domain is required for interaction with COI1.</text>
</comment>
<dbReference type="InterPro" id="IPR018467">
    <property type="entry name" value="CCT_CS"/>
</dbReference>